<proteinExistence type="predicted"/>
<feature type="region of interest" description="Disordered" evidence="1">
    <location>
        <begin position="529"/>
        <end position="566"/>
    </location>
</feature>
<organism evidence="3 4">
    <name type="scientific">Lottia gigantea</name>
    <name type="common">Giant owl limpet</name>
    <dbReference type="NCBI Taxonomy" id="225164"/>
    <lineage>
        <taxon>Eukaryota</taxon>
        <taxon>Metazoa</taxon>
        <taxon>Spiralia</taxon>
        <taxon>Lophotrochozoa</taxon>
        <taxon>Mollusca</taxon>
        <taxon>Gastropoda</taxon>
        <taxon>Patellogastropoda</taxon>
        <taxon>Lottioidea</taxon>
        <taxon>Lottiidae</taxon>
        <taxon>Lottia</taxon>
    </lineage>
</organism>
<evidence type="ECO:0000313" key="3">
    <source>
        <dbReference type="EMBL" id="ESP03575.1"/>
    </source>
</evidence>
<accession>V4CMJ5</accession>
<sequence>MNSTIFIRIYKVHYSDIPVSETLSMNLKVCGKFTIESMRQECDNQDPSLLHLHVTVRFNRLDDALDAINKYVIFLQMGLQFSGHVIRVKKQSTRRSIEILARIEQFLAVILKNTRLLKGKGRLQLEGVHKDNADDNQVPLPRRSEHTSRIRSRYSYKEKVKKAIKRRVRVLSNSSSSETSSTLVTSGTDSSSPSSTISNHVRKISIISRSEELNDVSLPITDNKPTTVFEKKTKKVEISPIKFGYVSVTNQKPKFQEVRKLVVAKSHEDSRRIVSMAPSKTKHQLLSSRDISGNKSSVKMNHQEINSDCTSSESENNKKVPEQTDPKKAKIVESDNLSVGTKELLASADRTLLPDNNVNVPNQTRKIKFNINKTSTLVKDYKMFQNPLDSNELCNTNDVNANSENIKPKRKRNKSEITPSFKSKIPSTSSSLSRNTQKQRLYKSKSFQNYEVADKSIDINGYNTVTHDHHETIKQADVQPDVTSLISKRFVDFHQKKLTNSQTNEITSDVQQIPNILTIKIDGPKESFKEGRVENVSSPRRRVTTTTEGIEANNNEESDHMSTRKDLESHLPDVTLRSFNASVDSIHQHSGPSPKTHQEFNIQIESTNVLRLNLEKTKSTNHKIQCDDAILPVDSEALDSDHSILSDNLSATSISFSEDKSSIDTHVEESTILLDEVMHCIDLNTSSVTETDATVPMKEELQRHNNNTFSCSQLELSGSPSYKVDFVSSNDSGVQPPKLLTLVTNNNTMKDNLGSNTFEKTSPCLKYCSIALNPENIYIPPCTDLVSSNPQVNTSTKCEKLYLSKPQDALKESTIQNVCCEQNINSLKGYLKDPPISAPGPNSDLTNTEMETVSKYGRKQNQETGMRLIEHSESAPYGLHSDTPLQQMGIAFAEETESTNKLKRPISEDIDHPGGEINIKQSTNPAKRQKQADDGYVCSLVKPHQMSFLLGEKEKLEKLYNEECRTVCNVVQLLVSQDPSLEKHVEKSLSQTLENIGEKYVSKLQETVLELSELET</sequence>
<evidence type="ECO:0000259" key="2">
    <source>
        <dbReference type="Pfam" id="PF25234"/>
    </source>
</evidence>
<dbReference type="KEGG" id="lgi:LOTGIDRAFT_171370"/>
<feature type="compositionally biased region" description="Basic and acidic residues" evidence="1">
    <location>
        <begin position="905"/>
        <end position="914"/>
    </location>
</feature>
<dbReference type="AlphaFoldDB" id="V4CMJ5"/>
<dbReference type="RefSeq" id="XP_009045805.1">
    <property type="nucleotide sequence ID" value="XM_009047557.1"/>
</dbReference>
<dbReference type="Proteomes" id="UP000030746">
    <property type="component" value="Unassembled WGS sequence"/>
</dbReference>
<feature type="region of interest" description="Disordered" evidence="1">
    <location>
        <begin position="305"/>
        <end position="329"/>
    </location>
</feature>
<dbReference type="Pfam" id="PF25234">
    <property type="entry name" value="Periphilin_C"/>
    <property type="match status" value="1"/>
</dbReference>
<dbReference type="InterPro" id="IPR057603">
    <property type="entry name" value="Periphilin-1_C"/>
</dbReference>
<gene>
    <name evidence="3" type="ORF">LOTGIDRAFT_171370</name>
</gene>
<feature type="compositionally biased region" description="Basic and acidic residues" evidence="1">
    <location>
        <begin position="315"/>
        <end position="329"/>
    </location>
</feature>
<dbReference type="EMBL" id="KB199981">
    <property type="protein sequence ID" value="ESP03575.1"/>
    <property type="molecule type" value="Genomic_DNA"/>
</dbReference>
<feature type="compositionally biased region" description="Low complexity" evidence="1">
    <location>
        <begin position="418"/>
        <end position="433"/>
    </location>
</feature>
<protein>
    <recommendedName>
        <fullName evidence="2">Periphilin-1 C-terminal domain-containing protein</fullName>
    </recommendedName>
</protein>
<feature type="region of interest" description="Disordered" evidence="1">
    <location>
        <begin position="896"/>
        <end position="929"/>
    </location>
</feature>
<feature type="compositionally biased region" description="Polar residues" evidence="1">
    <location>
        <begin position="305"/>
        <end position="314"/>
    </location>
</feature>
<name>V4CMJ5_LOTGI</name>
<feature type="compositionally biased region" description="Basic and acidic residues" evidence="1">
    <location>
        <begin position="557"/>
        <end position="566"/>
    </location>
</feature>
<keyword evidence="4" id="KW-1185">Reference proteome</keyword>
<feature type="domain" description="Periphilin-1 C-terminal" evidence="2">
    <location>
        <begin position="953"/>
        <end position="1012"/>
    </location>
</feature>
<dbReference type="GeneID" id="20241732"/>
<feature type="region of interest" description="Disordered" evidence="1">
    <location>
        <begin position="128"/>
        <end position="152"/>
    </location>
</feature>
<feature type="region of interest" description="Disordered" evidence="1">
    <location>
        <begin position="395"/>
        <end position="440"/>
    </location>
</feature>
<feature type="region of interest" description="Disordered" evidence="1">
    <location>
        <begin position="171"/>
        <end position="197"/>
    </location>
</feature>
<dbReference type="CTD" id="20241732"/>
<reference evidence="3 4" key="1">
    <citation type="journal article" date="2013" name="Nature">
        <title>Insights into bilaterian evolution from three spiralian genomes.</title>
        <authorList>
            <person name="Simakov O."/>
            <person name="Marletaz F."/>
            <person name="Cho S.J."/>
            <person name="Edsinger-Gonzales E."/>
            <person name="Havlak P."/>
            <person name="Hellsten U."/>
            <person name="Kuo D.H."/>
            <person name="Larsson T."/>
            <person name="Lv J."/>
            <person name="Arendt D."/>
            <person name="Savage R."/>
            <person name="Osoegawa K."/>
            <person name="de Jong P."/>
            <person name="Grimwood J."/>
            <person name="Chapman J.A."/>
            <person name="Shapiro H."/>
            <person name="Aerts A."/>
            <person name="Otillar R.P."/>
            <person name="Terry A.Y."/>
            <person name="Boore J.L."/>
            <person name="Grigoriev I.V."/>
            <person name="Lindberg D.R."/>
            <person name="Seaver E.C."/>
            <person name="Weisblat D.A."/>
            <person name="Putnam N.H."/>
            <person name="Rokhsar D.S."/>
        </authorList>
    </citation>
    <scope>NUCLEOTIDE SEQUENCE [LARGE SCALE GENOMIC DNA]</scope>
</reference>
<dbReference type="HOGENOM" id="CLU_296883_0_0_1"/>
<evidence type="ECO:0000256" key="1">
    <source>
        <dbReference type="SAM" id="MobiDB-lite"/>
    </source>
</evidence>
<feature type="compositionally biased region" description="Polar residues" evidence="1">
    <location>
        <begin position="395"/>
        <end position="405"/>
    </location>
</feature>
<evidence type="ECO:0000313" key="4">
    <source>
        <dbReference type="Proteomes" id="UP000030746"/>
    </source>
</evidence>